<proteinExistence type="predicted"/>
<dbReference type="InterPro" id="IPR036457">
    <property type="entry name" value="PPM-type-like_dom_sf"/>
</dbReference>
<gene>
    <name evidence="2" type="ORF">IBL28_05525</name>
</gene>
<evidence type="ECO:0000313" key="2">
    <source>
        <dbReference type="EMBL" id="MBC9795413.1"/>
    </source>
</evidence>
<dbReference type="SMART" id="SM00331">
    <property type="entry name" value="PP2C_SIG"/>
    <property type="match status" value="1"/>
</dbReference>
<organism evidence="2 3">
    <name type="scientific">Sinomicrobium weinanense</name>
    <dbReference type="NCBI Taxonomy" id="2842200"/>
    <lineage>
        <taxon>Bacteria</taxon>
        <taxon>Pseudomonadati</taxon>
        <taxon>Bacteroidota</taxon>
        <taxon>Flavobacteriia</taxon>
        <taxon>Flavobacteriales</taxon>
        <taxon>Flavobacteriaceae</taxon>
        <taxon>Sinomicrobium</taxon>
    </lineage>
</organism>
<dbReference type="Gene3D" id="3.60.40.10">
    <property type="entry name" value="PPM-type phosphatase domain"/>
    <property type="match status" value="1"/>
</dbReference>
<dbReference type="InterPro" id="IPR001932">
    <property type="entry name" value="PPM-type_phosphatase-like_dom"/>
</dbReference>
<accession>A0A926Q178</accession>
<comment type="caution">
    <text evidence="2">The sequence shown here is derived from an EMBL/GenBank/DDBJ whole genome shotgun (WGS) entry which is preliminary data.</text>
</comment>
<dbReference type="Proteomes" id="UP000653730">
    <property type="component" value="Unassembled WGS sequence"/>
</dbReference>
<sequence>MKSIVFSHRGKREVNQDFVLVRNINPETYLHLIVDGMGGYEHGEIAAKIVAESILTYLSTVEIIDEAQIQKAINKANLSIRQLRKKNNTKVGATVGGVILQSNQATCFWVGDVKIFYYKNNKLVRESTSHTLIDEVISNGTIKDLKQINKYKHVVTRSVQGDVYLSQIDVFTQEKIDDSDLFLICSDGVHDLYNGIHLQQILNTSDSYEEAFNRIEKRLMNEAKDNFSLITLQI</sequence>
<dbReference type="EMBL" id="JACVDC010000010">
    <property type="protein sequence ID" value="MBC9795413.1"/>
    <property type="molecule type" value="Genomic_DNA"/>
</dbReference>
<protein>
    <submittedName>
        <fullName evidence="2">Protein serine/threonine phosphatase 2C family protein</fullName>
    </submittedName>
</protein>
<dbReference type="SMART" id="SM00332">
    <property type="entry name" value="PP2Cc"/>
    <property type="match status" value="1"/>
</dbReference>
<dbReference type="AlphaFoldDB" id="A0A926Q178"/>
<name>A0A926Q178_9FLAO</name>
<dbReference type="Pfam" id="PF13672">
    <property type="entry name" value="PP2C_2"/>
    <property type="match status" value="1"/>
</dbReference>
<evidence type="ECO:0000313" key="3">
    <source>
        <dbReference type="Proteomes" id="UP000653730"/>
    </source>
</evidence>
<reference evidence="2 3" key="1">
    <citation type="submission" date="2020-09" db="EMBL/GenBank/DDBJ databases">
        <title>Sinomicrobium weinanense sp. nov., a halophilic bacteria isolated from saline-alkali soil.</title>
        <authorList>
            <person name="Wu P."/>
            <person name="Ren H."/>
            <person name="Mei Y."/>
            <person name="Liang Y."/>
            <person name="Chen Z."/>
        </authorList>
    </citation>
    <scope>NUCLEOTIDE SEQUENCE [LARGE SCALE GENOMIC DNA]</scope>
    <source>
        <strain evidence="2 3">FJxs</strain>
    </source>
</reference>
<dbReference type="SUPFAM" id="SSF81606">
    <property type="entry name" value="PP2C-like"/>
    <property type="match status" value="1"/>
</dbReference>
<dbReference type="CDD" id="cd00143">
    <property type="entry name" value="PP2Cc"/>
    <property type="match status" value="1"/>
</dbReference>
<dbReference type="RefSeq" id="WP_187964569.1">
    <property type="nucleotide sequence ID" value="NZ_JACVDC010000010.1"/>
</dbReference>
<evidence type="ECO:0000259" key="1">
    <source>
        <dbReference type="PROSITE" id="PS51746"/>
    </source>
</evidence>
<keyword evidence="3" id="KW-1185">Reference proteome</keyword>
<dbReference type="PROSITE" id="PS51746">
    <property type="entry name" value="PPM_2"/>
    <property type="match status" value="1"/>
</dbReference>
<feature type="domain" description="PPM-type phosphatase" evidence="1">
    <location>
        <begin position="2"/>
        <end position="234"/>
    </location>
</feature>